<reference evidence="2" key="1">
    <citation type="submission" date="2018-08" db="EMBL/GenBank/DDBJ databases">
        <authorList>
            <person name="Rodrigo-Torres L."/>
            <person name="Arahal R. D."/>
            <person name="Lucena T."/>
        </authorList>
    </citation>
    <scope>NUCLEOTIDE SEQUENCE [LARGE SCALE GENOMIC DNA]</scope>
    <source>
        <strain evidence="2">CECT 7235</strain>
    </source>
</reference>
<dbReference type="RefSeq" id="WP_121097090.1">
    <property type="nucleotide sequence ID" value="NZ_UIHC01000081.1"/>
</dbReference>
<keyword evidence="2" id="KW-1185">Reference proteome</keyword>
<evidence type="ECO:0000313" key="1">
    <source>
        <dbReference type="EMBL" id="SUZ33854.1"/>
    </source>
</evidence>
<organism evidence="1 2">
    <name type="scientific">Roseinatronobacter ekhonensis</name>
    <dbReference type="NCBI Taxonomy" id="254356"/>
    <lineage>
        <taxon>Bacteria</taxon>
        <taxon>Pseudomonadati</taxon>
        <taxon>Pseudomonadota</taxon>
        <taxon>Alphaproteobacteria</taxon>
        <taxon>Rhodobacterales</taxon>
        <taxon>Paracoccaceae</taxon>
        <taxon>Roseinatronobacter</taxon>
    </lineage>
</organism>
<dbReference type="OrthoDB" id="9821799at2"/>
<accession>A0A3B0MYR1</accession>
<protein>
    <submittedName>
        <fullName evidence="1">Uncharacterized protein</fullName>
    </submittedName>
</protein>
<dbReference type="AlphaFoldDB" id="A0A3B0MYR1"/>
<dbReference type="Proteomes" id="UP000272908">
    <property type="component" value="Unassembled WGS sequence"/>
</dbReference>
<sequence length="249" mass="28329">MSTRATITVADDRESFDLYQHHDGYPEGPHGLVRHIAMARRLAWDLPRFEAADFSAAVIAVLKDRGGSTYLTQDAEAHTDRSYHYRIQSIRENCVTRVMLTICRPACDRTQGDIEMFHGEIPEAVAKFQAIGETANQPREYQILMTAEGSLWRAHEEISALCGERPDPDTQQVYGDIEDASRDLAALRYHLEHNDPWRTLAHSEKALTRVREANETPIVGLPTVEVKLAMDAHRRFQRDLSTDMEISEK</sequence>
<dbReference type="EMBL" id="UIHC01000081">
    <property type="protein sequence ID" value="SUZ33854.1"/>
    <property type="molecule type" value="Genomic_DNA"/>
</dbReference>
<name>A0A3B0MYR1_9RHOB</name>
<gene>
    <name evidence="1" type="ORF">ROE7235_03629</name>
</gene>
<proteinExistence type="predicted"/>
<evidence type="ECO:0000313" key="2">
    <source>
        <dbReference type="Proteomes" id="UP000272908"/>
    </source>
</evidence>